<proteinExistence type="predicted"/>
<dbReference type="KEGG" id="gps:C427_0287"/>
<dbReference type="HOGENOM" id="CLU_3046243_0_0_6"/>
<dbReference type="Proteomes" id="UP000011864">
    <property type="component" value="Chromosome"/>
</dbReference>
<evidence type="ECO:0000313" key="1">
    <source>
        <dbReference type="EMBL" id="AGH42397.1"/>
    </source>
</evidence>
<sequence>MNGFSTQCWGEGEQANLNCLLEFGPTNKGIELVEIKAGKNNKYSLINHVGNLQE</sequence>
<organism evidence="1 2">
    <name type="scientific">Paraglaciecola psychrophila 170</name>
    <dbReference type="NCBI Taxonomy" id="1129794"/>
    <lineage>
        <taxon>Bacteria</taxon>
        <taxon>Pseudomonadati</taxon>
        <taxon>Pseudomonadota</taxon>
        <taxon>Gammaproteobacteria</taxon>
        <taxon>Alteromonadales</taxon>
        <taxon>Alteromonadaceae</taxon>
        <taxon>Paraglaciecola</taxon>
    </lineage>
</organism>
<protein>
    <submittedName>
        <fullName evidence="1">Uncharacterized protein</fullName>
    </submittedName>
</protein>
<name>K7ARX0_9ALTE</name>
<reference evidence="1 2" key="1">
    <citation type="journal article" date="2013" name="Genome Announc.">
        <title>Complete Genome Sequence of Glaciecola psychrophila Strain 170T.</title>
        <authorList>
            <person name="Yin J."/>
            <person name="Chen J."/>
            <person name="Liu G."/>
            <person name="Yu Y."/>
            <person name="Song L."/>
            <person name="Wang X."/>
            <person name="Qu X."/>
        </authorList>
    </citation>
    <scope>NUCLEOTIDE SEQUENCE [LARGE SCALE GENOMIC DNA]</scope>
    <source>
        <strain evidence="1 2">170</strain>
    </source>
</reference>
<evidence type="ECO:0000313" key="2">
    <source>
        <dbReference type="Proteomes" id="UP000011864"/>
    </source>
</evidence>
<dbReference type="PATRIC" id="fig|1129794.4.peg.282"/>
<keyword evidence="2" id="KW-1185">Reference proteome</keyword>
<dbReference type="AlphaFoldDB" id="K7ARX0"/>
<dbReference type="EMBL" id="CP003837">
    <property type="protein sequence ID" value="AGH42397.1"/>
    <property type="molecule type" value="Genomic_DNA"/>
</dbReference>
<accession>K7ARX0</accession>
<gene>
    <name evidence="1" type="ORF">C427_0287</name>
</gene>